<dbReference type="EMBL" id="JAUESC010000003">
    <property type="protein sequence ID" value="KAK0602813.1"/>
    <property type="molecule type" value="Genomic_DNA"/>
</dbReference>
<sequence length="103" mass="12106">MEEDLAQVEQEQVDHDEGINEERVEQQQQSQVRAQRFQKICSKLSNGVIKQDHESKPSETGTYERGVEIPKVTCNNENNPFDDPEKYYKHDPGKSECKHYRRL</sequence>
<evidence type="ECO:0000313" key="3">
    <source>
        <dbReference type="Proteomes" id="UP001168877"/>
    </source>
</evidence>
<feature type="region of interest" description="Disordered" evidence="1">
    <location>
        <begin position="1"/>
        <end position="31"/>
    </location>
</feature>
<keyword evidence="3" id="KW-1185">Reference proteome</keyword>
<protein>
    <submittedName>
        <fullName evidence="2">Uncharacterized protein</fullName>
    </submittedName>
</protein>
<dbReference type="AlphaFoldDB" id="A0AA39T602"/>
<reference evidence="2" key="2">
    <citation type="submission" date="2023-06" db="EMBL/GenBank/DDBJ databases">
        <authorList>
            <person name="Swenson N.G."/>
            <person name="Wegrzyn J.L."/>
            <person name="Mcevoy S.L."/>
        </authorList>
    </citation>
    <scope>NUCLEOTIDE SEQUENCE</scope>
    <source>
        <strain evidence="2">NS2018</strain>
        <tissue evidence="2">Leaf</tissue>
    </source>
</reference>
<feature type="region of interest" description="Disordered" evidence="1">
    <location>
        <begin position="48"/>
        <end position="67"/>
    </location>
</feature>
<evidence type="ECO:0000256" key="1">
    <source>
        <dbReference type="SAM" id="MobiDB-lite"/>
    </source>
</evidence>
<accession>A0AA39T602</accession>
<comment type="caution">
    <text evidence="2">The sequence shown here is derived from an EMBL/GenBank/DDBJ whole genome shotgun (WGS) entry which is preliminary data.</text>
</comment>
<feature type="compositionally biased region" description="Basic and acidic residues" evidence="1">
    <location>
        <begin position="12"/>
        <end position="25"/>
    </location>
</feature>
<evidence type="ECO:0000313" key="2">
    <source>
        <dbReference type="EMBL" id="KAK0602813.1"/>
    </source>
</evidence>
<dbReference type="Proteomes" id="UP001168877">
    <property type="component" value="Unassembled WGS sequence"/>
</dbReference>
<organism evidence="2 3">
    <name type="scientific">Acer saccharum</name>
    <name type="common">Sugar maple</name>
    <dbReference type="NCBI Taxonomy" id="4024"/>
    <lineage>
        <taxon>Eukaryota</taxon>
        <taxon>Viridiplantae</taxon>
        <taxon>Streptophyta</taxon>
        <taxon>Embryophyta</taxon>
        <taxon>Tracheophyta</taxon>
        <taxon>Spermatophyta</taxon>
        <taxon>Magnoliopsida</taxon>
        <taxon>eudicotyledons</taxon>
        <taxon>Gunneridae</taxon>
        <taxon>Pentapetalae</taxon>
        <taxon>rosids</taxon>
        <taxon>malvids</taxon>
        <taxon>Sapindales</taxon>
        <taxon>Sapindaceae</taxon>
        <taxon>Hippocastanoideae</taxon>
        <taxon>Acereae</taxon>
        <taxon>Acer</taxon>
    </lineage>
</organism>
<reference evidence="2" key="1">
    <citation type="journal article" date="2022" name="Plant J.">
        <title>Strategies of tolerance reflected in two North American maple genomes.</title>
        <authorList>
            <person name="McEvoy S.L."/>
            <person name="Sezen U.U."/>
            <person name="Trouern-Trend A."/>
            <person name="McMahon S.M."/>
            <person name="Schaberg P.G."/>
            <person name="Yang J."/>
            <person name="Wegrzyn J.L."/>
            <person name="Swenson N.G."/>
        </authorList>
    </citation>
    <scope>NUCLEOTIDE SEQUENCE</scope>
    <source>
        <strain evidence="2">NS2018</strain>
    </source>
</reference>
<name>A0AA39T602_ACESA</name>
<feature type="region of interest" description="Disordered" evidence="1">
    <location>
        <begin position="74"/>
        <end position="103"/>
    </location>
</feature>
<gene>
    <name evidence="2" type="ORF">LWI29_037190</name>
</gene>
<feature type="compositionally biased region" description="Basic and acidic residues" evidence="1">
    <location>
        <begin position="83"/>
        <end position="103"/>
    </location>
</feature>
<proteinExistence type="predicted"/>